<sequence length="587" mass="67540">MIPSSKQYAVVCLLVHILKLDSFCDSLNTDTATLSRPGKNLCYQRQDVNCSNQVTSEFHNATCLMRYINATSKACTESEFTGGVDLTESYGSVNLTPYAWFNGGFIFPTFNITFRNIKWKRLRFRFVKVGEDSAQICREFVVSDDVDPSSIISFDCLWGNGATAEEFYKFQFMLTTRSGYQLLYTYLLQVPADSDVESNIPPHKYRLFTLLEQTALPQIRMKFLVPPTWLNVSRVNVSLLYHGFLNGRVRELGKWTIDMLRSRPGYFISTETFDISHTSGYYYFNTSFESPYCTTECTVSSTPKLFIPGPDRDPKVWIALVLYFILVFGVAGLFLFRSEYYKKIIDGPEKLPVVLFIYESSYPSHIETIYKFREFLQDNCYIEPKLDLIDISKTDSMNPWQWYYKTFEEADYVIVFASPDESTEKGIHEDNVYHNLHTYALKLLNVCLLHKSKLKFSVASVKLPGCSWKTLPPEAQIVEKRFSLPEQLSHMFKFLNVPPVKNGSSLLVSALQQPRSAPQFFISRPLTPLKLPFDAGDFDLDSEEKEDSEVRNSIIIKNFQLRLDGQSTSEDEEEDVHQDLPIVGFKF</sequence>
<feature type="signal peptide" evidence="2">
    <location>
        <begin position="1"/>
        <end position="26"/>
    </location>
</feature>
<feature type="transmembrane region" description="Helical" evidence="1">
    <location>
        <begin position="316"/>
        <end position="336"/>
    </location>
</feature>
<feature type="chain" id="PRO_5008586498" description="SEFIR domain-containing protein" evidence="2">
    <location>
        <begin position="27"/>
        <end position="587"/>
    </location>
</feature>
<feature type="domain" description="SEFIR" evidence="3">
    <location>
        <begin position="354"/>
        <end position="495"/>
    </location>
</feature>
<evidence type="ECO:0000256" key="2">
    <source>
        <dbReference type="SAM" id="SignalP"/>
    </source>
</evidence>
<gene>
    <name evidence="5" type="ORF">g.29135</name>
    <name evidence="4" type="ORF">g.29138</name>
</gene>
<keyword evidence="1" id="KW-0472">Membrane</keyword>
<keyword evidence="2" id="KW-0732">Signal</keyword>
<keyword evidence="1" id="KW-0812">Transmembrane</keyword>
<dbReference type="AlphaFoldDB" id="A0A1B6KDR1"/>
<organism evidence="4">
    <name type="scientific">Graphocephala atropunctata</name>
    <dbReference type="NCBI Taxonomy" id="36148"/>
    <lineage>
        <taxon>Eukaryota</taxon>
        <taxon>Metazoa</taxon>
        <taxon>Ecdysozoa</taxon>
        <taxon>Arthropoda</taxon>
        <taxon>Hexapoda</taxon>
        <taxon>Insecta</taxon>
        <taxon>Pterygota</taxon>
        <taxon>Neoptera</taxon>
        <taxon>Paraneoptera</taxon>
        <taxon>Hemiptera</taxon>
        <taxon>Auchenorrhyncha</taxon>
        <taxon>Membracoidea</taxon>
        <taxon>Cicadellidae</taxon>
        <taxon>Cicadellinae</taxon>
        <taxon>Cicadellini</taxon>
        <taxon>Graphocephala</taxon>
    </lineage>
</organism>
<evidence type="ECO:0000256" key="1">
    <source>
        <dbReference type="SAM" id="Phobius"/>
    </source>
</evidence>
<dbReference type="EMBL" id="GEBQ01030375">
    <property type="protein sequence ID" value="JAT09602.1"/>
    <property type="molecule type" value="Transcribed_RNA"/>
</dbReference>
<protein>
    <recommendedName>
        <fullName evidence="3">SEFIR domain-containing protein</fullName>
    </recommendedName>
</protein>
<evidence type="ECO:0000313" key="4">
    <source>
        <dbReference type="EMBL" id="JAT09602.1"/>
    </source>
</evidence>
<dbReference type="Gene3D" id="3.40.50.11530">
    <property type="match status" value="1"/>
</dbReference>
<keyword evidence="1" id="KW-1133">Transmembrane helix</keyword>
<dbReference type="EMBL" id="GEBQ01024120">
    <property type="protein sequence ID" value="JAT15857.1"/>
    <property type="molecule type" value="Transcribed_RNA"/>
</dbReference>
<name>A0A1B6KDR1_9HEMI</name>
<accession>A0A1B6KDR1</accession>
<dbReference type="InterPro" id="IPR013568">
    <property type="entry name" value="SEFIR_dom"/>
</dbReference>
<dbReference type="Pfam" id="PF08357">
    <property type="entry name" value="SEFIR"/>
    <property type="match status" value="1"/>
</dbReference>
<evidence type="ECO:0000313" key="5">
    <source>
        <dbReference type="EMBL" id="JAT15857.1"/>
    </source>
</evidence>
<evidence type="ECO:0000259" key="3">
    <source>
        <dbReference type="Pfam" id="PF08357"/>
    </source>
</evidence>
<proteinExistence type="predicted"/>
<reference evidence="4" key="1">
    <citation type="submission" date="2015-11" db="EMBL/GenBank/DDBJ databases">
        <title>De novo transcriptome assembly of four potential Pierce s Disease insect vectors from Arizona vineyards.</title>
        <authorList>
            <person name="Tassone E.E."/>
        </authorList>
    </citation>
    <scope>NUCLEOTIDE SEQUENCE</scope>
</reference>